<feature type="compositionally biased region" description="Basic and acidic residues" evidence="3">
    <location>
        <begin position="541"/>
        <end position="552"/>
    </location>
</feature>
<keyword evidence="2" id="KW-0677">Repeat</keyword>
<keyword evidence="1" id="KW-0433">Leucine-rich repeat</keyword>
<evidence type="ECO:0000313" key="4">
    <source>
        <dbReference type="EMBL" id="KAE8270637.1"/>
    </source>
</evidence>
<evidence type="ECO:0000256" key="2">
    <source>
        <dbReference type="ARBA" id="ARBA00022737"/>
    </source>
</evidence>
<feature type="compositionally biased region" description="Low complexity" evidence="3">
    <location>
        <begin position="80"/>
        <end position="93"/>
    </location>
</feature>
<dbReference type="EMBL" id="LWDG02000042">
    <property type="protein sequence ID" value="KAE8270637.1"/>
    <property type="molecule type" value="Genomic_DNA"/>
</dbReference>
<name>A0A8X7NBC4_9BASI</name>
<comment type="caution">
    <text evidence="4">The sequence shown here is derived from an EMBL/GenBank/DDBJ whole genome shotgun (WGS) entry which is preliminary data.</text>
</comment>
<dbReference type="Pfam" id="PF13855">
    <property type="entry name" value="LRR_8"/>
    <property type="match status" value="1"/>
</dbReference>
<proteinExistence type="predicted"/>
<protein>
    <recommendedName>
        <fullName evidence="6">L domain-like protein</fullName>
    </recommendedName>
</protein>
<dbReference type="PANTHER" id="PTHR46652:SF7">
    <property type="entry name" value="LEUCINE-RICH REPEAT AND IQ DOMAIN-CONTAINING PROTEIN 1"/>
    <property type="match status" value="1"/>
</dbReference>
<dbReference type="SUPFAM" id="SSF52058">
    <property type="entry name" value="L domain-like"/>
    <property type="match status" value="1"/>
</dbReference>
<dbReference type="AlphaFoldDB" id="A0A8X7NBC4"/>
<dbReference type="PROSITE" id="PS51450">
    <property type="entry name" value="LRR"/>
    <property type="match status" value="2"/>
</dbReference>
<evidence type="ECO:0000256" key="1">
    <source>
        <dbReference type="ARBA" id="ARBA00022614"/>
    </source>
</evidence>
<dbReference type="Proteomes" id="UP000078113">
    <property type="component" value="Unassembled WGS sequence"/>
</dbReference>
<keyword evidence="5" id="KW-1185">Reference proteome</keyword>
<feature type="compositionally biased region" description="Acidic residues" evidence="3">
    <location>
        <begin position="47"/>
        <end position="76"/>
    </location>
</feature>
<evidence type="ECO:0000313" key="5">
    <source>
        <dbReference type="Proteomes" id="UP000078113"/>
    </source>
</evidence>
<feature type="compositionally biased region" description="Low complexity" evidence="3">
    <location>
        <begin position="694"/>
        <end position="718"/>
    </location>
</feature>
<feature type="region of interest" description="Disordered" evidence="3">
    <location>
        <begin position="1"/>
        <end position="100"/>
    </location>
</feature>
<dbReference type="PANTHER" id="PTHR46652">
    <property type="entry name" value="LEUCINE-RICH REPEAT AND IQ DOMAIN-CONTAINING PROTEIN 1-RELATED"/>
    <property type="match status" value="1"/>
</dbReference>
<feature type="compositionally biased region" description="Basic residues" evidence="3">
    <location>
        <begin position="527"/>
        <end position="540"/>
    </location>
</feature>
<dbReference type="InterPro" id="IPR032675">
    <property type="entry name" value="LRR_dom_sf"/>
</dbReference>
<dbReference type="SMART" id="SM00369">
    <property type="entry name" value="LRR_TYP"/>
    <property type="match status" value="2"/>
</dbReference>
<feature type="compositionally biased region" description="Basic and acidic residues" evidence="3">
    <location>
        <begin position="409"/>
        <end position="421"/>
    </location>
</feature>
<organism evidence="4 5">
    <name type="scientific">Tilletia walkeri</name>
    <dbReference type="NCBI Taxonomy" id="117179"/>
    <lineage>
        <taxon>Eukaryota</taxon>
        <taxon>Fungi</taxon>
        <taxon>Dikarya</taxon>
        <taxon>Basidiomycota</taxon>
        <taxon>Ustilaginomycotina</taxon>
        <taxon>Exobasidiomycetes</taxon>
        <taxon>Tilletiales</taxon>
        <taxon>Tilletiaceae</taxon>
        <taxon>Tilletia</taxon>
    </lineage>
</organism>
<feature type="compositionally biased region" description="Basic and acidic residues" evidence="3">
    <location>
        <begin position="439"/>
        <end position="449"/>
    </location>
</feature>
<dbReference type="Gene3D" id="3.80.10.10">
    <property type="entry name" value="Ribonuclease Inhibitor"/>
    <property type="match status" value="2"/>
</dbReference>
<gene>
    <name evidence="4" type="ORF">A4X09_0g1685</name>
</gene>
<dbReference type="InterPro" id="IPR050836">
    <property type="entry name" value="SDS22/Internalin_LRR"/>
</dbReference>
<evidence type="ECO:0000256" key="3">
    <source>
        <dbReference type="SAM" id="MobiDB-lite"/>
    </source>
</evidence>
<feature type="region of interest" description="Disordered" evidence="3">
    <location>
        <begin position="409"/>
        <end position="743"/>
    </location>
</feature>
<sequence length="743" mass="79403">MRVYMKEKKQAPPQKELAGSLSTLKKRGKTQEKIRVHATPTPPPPGDTDEDDEDDDDEGDDDENEEEDEDEQEEKEDNFSAKSLSLAKSAKPLSDPEEASKTIDRLARFTLLNRLDLSHAGLKSTEMLAEAVNTSQKESAKRPAGTREWFGRRLTWLSMAGNAGLGEELAASNTKEPVKGKAKAKQAPSVWSGLELMQELFVLNLSHCALPSPPPIASLPNLRALILSHNNLSFLAQSSTFPLLPHLNTLVLSHNSLKSLPTTLPSSCPSLTKLSITFNDLGPSPESKNSRTLTILPDFTPLLSLREVRLGQNPRLAEINLPAHIATWGTGSDGSGKGLTVLELNSCGIDDWKKLGPLLKVDKAQNQEGDRRGGLAVLNLKDNPVCELDGYRKKILAVHRNLRSLDDVRIESNVPKKDPPKSRNASRPAPSTDANAEPVSERTKRKREDVDEEAVATPSDSDPAATKKRSDSTKKEEKAGKTAPLKKEGTHEESASKKRKHLKEDTKSSEQESQTPSEANAADTSKKGARRGGRGGAKKSNKQEPSPEKMDVDAVEAAAGSTSVGDASKQPAASEDSNVEPGAPKKKRRKAKKETAAASDVPGDDQTPSTSANPIVKKEPKEKKLRQRQAKKLQPAVAWDAEPAGIKEEVGAGTSQAAEQSAGPKPEDAVKQKTSVVGVIEVKKRNKTKREEGAAPASAASGSGSAIAPEVAASSAISGGAGADEIGTGKSEDAWGGGGDGFW</sequence>
<feature type="compositionally biased region" description="Basic and acidic residues" evidence="3">
    <location>
        <begin position="468"/>
        <end position="510"/>
    </location>
</feature>
<reference evidence="4" key="2">
    <citation type="journal article" date="2019" name="IMA Fungus">
        <title>Genome sequencing and comparison of five Tilletia species to identify candidate genes for the detection of regulated species infecting wheat.</title>
        <authorList>
            <person name="Nguyen H.D.T."/>
            <person name="Sultana T."/>
            <person name="Kesanakurti P."/>
            <person name="Hambleton S."/>
        </authorList>
    </citation>
    <scope>NUCLEOTIDE SEQUENCE</scope>
    <source>
        <strain evidence="4">DAOMC 236422</strain>
    </source>
</reference>
<dbReference type="InterPro" id="IPR003591">
    <property type="entry name" value="Leu-rich_rpt_typical-subtyp"/>
</dbReference>
<feature type="compositionally biased region" description="Basic and acidic residues" evidence="3">
    <location>
        <begin position="1"/>
        <end position="10"/>
    </location>
</feature>
<reference evidence="4" key="1">
    <citation type="submission" date="2016-04" db="EMBL/GenBank/DDBJ databases">
        <authorList>
            <person name="Nguyen H.D."/>
            <person name="Samba Siva P."/>
            <person name="Cullis J."/>
            <person name="Levesque C.A."/>
            <person name="Hambleton S."/>
        </authorList>
    </citation>
    <scope>NUCLEOTIDE SEQUENCE</scope>
    <source>
        <strain evidence="4">DAOMC 236422</strain>
    </source>
</reference>
<evidence type="ECO:0008006" key="6">
    <source>
        <dbReference type="Google" id="ProtNLM"/>
    </source>
</evidence>
<dbReference type="InterPro" id="IPR001611">
    <property type="entry name" value="Leu-rich_rpt"/>
</dbReference>
<accession>A0A8X7NBC4</accession>